<comment type="similarity">
    <text evidence="18">Belongs to the NnrE/AIBP family.</text>
</comment>
<evidence type="ECO:0000256" key="13">
    <source>
        <dbReference type="ARBA" id="ARBA00023268"/>
    </source>
</evidence>
<comment type="catalytic activity">
    <reaction evidence="16 17 19">
        <text>(6S)-NADPHX + ADP = AMP + phosphate + NADPH + H(+)</text>
        <dbReference type="Rhea" id="RHEA:32235"/>
        <dbReference type="ChEBI" id="CHEBI:15378"/>
        <dbReference type="ChEBI" id="CHEBI:43474"/>
        <dbReference type="ChEBI" id="CHEBI:57783"/>
        <dbReference type="ChEBI" id="CHEBI:64076"/>
        <dbReference type="ChEBI" id="CHEBI:456215"/>
        <dbReference type="ChEBI" id="CHEBI:456216"/>
        <dbReference type="EC" id="4.2.1.136"/>
    </reaction>
</comment>
<evidence type="ECO:0000256" key="9">
    <source>
        <dbReference type="ARBA" id="ARBA00022958"/>
    </source>
</evidence>
<dbReference type="PROSITE" id="PS51383">
    <property type="entry name" value="YJEF_C_3"/>
    <property type="match status" value="1"/>
</dbReference>
<dbReference type="PROSITE" id="PS51385">
    <property type="entry name" value="YJEF_N"/>
    <property type="match status" value="1"/>
</dbReference>
<comment type="similarity">
    <text evidence="4 19">In the C-terminal section; belongs to the NnrD/CARKD family.</text>
</comment>
<dbReference type="InterPro" id="IPR036652">
    <property type="entry name" value="YjeF_N_dom_sf"/>
</dbReference>
<dbReference type="GO" id="GO:0110051">
    <property type="term" value="P:metabolite repair"/>
    <property type="evidence" value="ECO:0007669"/>
    <property type="project" value="TreeGrafter"/>
</dbReference>
<evidence type="ECO:0000256" key="5">
    <source>
        <dbReference type="ARBA" id="ARBA00022723"/>
    </source>
</evidence>
<dbReference type="EMBL" id="SDJQ01000019">
    <property type="protein sequence ID" value="RXR32363.1"/>
    <property type="molecule type" value="Genomic_DNA"/>
</dbReference>
<dbReference type="Pfam" id="PF03853">
    <property type="entry name" value="YjeF_N"/>
    <property type="match status" value="1"/>
</dbReference>
<dbReference type="PANTHER" id="PTHR12592">
    <property type="entry name" value="ATP-DEPENDENT (S)-NAD(P)H-HYDRATE DEHYDRATASE FAMILY MEMBER"/>
    <property type="match status" value="1"/>
</dbReference>
<comment type="catalytic activity">
    <reaction evidence="2 18 19">
        <text>(6R)-NADPHX = (6S)-NADPHX</text>
        <dbReference type="Rhea" id="RHEA:32227"/>
        <dbReference type="ChEBI" id="CHEBI:64076"/>
        <dbReference type="ChEBI" id="CHEBI:64077"/>
        <dbReference type="EC" id="5.1.99.6"/>
    </reaction>
</comment>
<comment type="catalytic activity">
    <reaction evidence="1 18 19">
        <text>(6R)-NADHX = (6S)-NADHX</text>
        <dbReference type="Rhea" id="RHEA:32215"/>
        <dbReference type="ChEBI" id="CHEBI:64074"/>
        <dbReference type="ChEBI" id="CHEBI:64075"/>
        <dbReference type="EC" id="5.1.99.6"/>
    </reaction>
</comment>
<feature type="compositionally biased region" description="Basic and acidic residues" evidence="20">
    <location>
        <begin position="352"/>
        <end position="372"/>
    </location>
</feature>
<dbReference type="Pfam" id="PF01256">
    <property type="entry name" value="Carb_kinase"/>
    <property type="match status" value="2"/>
</dbReference>
<evidence type="ECO:0000256" key="8">
    <source>
        <dbReference type="ARBA" id="ARBA00022857"/>
    </source>
</evidence>
<evidence type="ECO:0000256" key="20">
    <source>
        <dbReference type="SAM" id="MobiDB-lite"/>
    </source>
</evidence>
<evidence type="ECO:0000313" key="23">
    <source>
        <dbReference type="EMBL" id="RXR27409.1"/>
    </source>
</evidence>
<dbReference type="OrthoDB" id="9806925at2"/>
<keyword evidence="6 17" id="KW-0547">Nucleotide-binding</keyword>
<evidence type="ECO:0000256" key="3">
    <source>
        <dbReference type="ARBA" id="ARBA00006001"/>
    </source>
</evidence>
<feature type="binding site" evidence="17">
    <location>
        <position position="359"/>
    </location>
    <ligand>
        <name>(6S)-NADPHX</name>
        <dbReference type="ChEBI" id="CHEBI:64076"/>
    </ligand>
</feature>
<keyword evidence="26" id="KW-1185">Reference proteome</keyword>
<dbReference type="SUPFAM" id="SSF64153">
    <property type="entry name" value="YjeF N-terminal domain-like"/>
    <property type="match status" value="1"/>
</dbReference>
<feature type="binding site" evidence="18">
    <location>
        <position position="192"/>
    </location>
    <ligand>
        <name>K(+)</name>
        <dbReference type="ChEBI" id="CHEBI:29103"/>
    </ligand>
</feature>
<evidence type="ECO:0000256" key="4">
    <source>
        <dbReference type="ARBA" id="ARBA00009524"/>
    </source>
</evidence>
<proteinExistence type="inferred from homology"/>
<comment type="caution">
    <text evidence="24">The sequence shown here is derived from an EMBL/GenBank/DDBJ whole genome shotgun (WGS) entry which is preliminary data.</text>
</comment>
<comment type="similarity">
    <text evidence="3 19">In the N-terminal section; belongs to the NnrE/AIBP family.</text>
</comment>
<feature type="binding site" evidence="17">
    <location>
        <position position="490"/>
    </location>
    <ligand>
        <name>AMP</name>
        <dbReference type="ChEBI" id="CHEBI:456215"/>
    </ligand>
</feature>
<dbReference type="InterPro" id="IPR017953">
    <property type="entry name" value="Carbohydrate_kinase_pred_CS"/>
</dbReference>
<reference evidence="25 26" key="1">
    <citation type="submission" date="2019-01" db="EMBL/GenBank/DDBJ databases">
        <title>Oerskovia turbata Genome sequencing and assembly.</title>
        <authorList>
            <person name="Dou T."/>
        </authorList>
    </citation>
    <scope>NUCLEOTIDE SEQUENCE [LARGE SCALE GENOMIC DNA]</scope>
    <source>
        <strain evidence="24 25">JCM12123</strain>
        <strain evidence="23 26">JCM3160</strain>
    </source>
</reference>
<feature type="region of interest" description="Disordered" evidence="20">
    <location>
        <begin position="343"/>
        <end position="372"/>
    </location>
</feature>
<keyword evidence="8 17" id="KW-0521">NADP</keyword>
<comment type="function">
    <text evidence="14 19">Bifunctional enzyme that catalyzes the epimerization of the S- and R-forms of NAD(P)HX and the dehydration of the S-form of NAD(P)HX at the expense of ADP, which is converted to AMP. This allows the repair of both epimers of NAD(P)HX, a damaged form of NAD(P)H that is a result of enzymatic or heat-dependent hydration.</text>
</comment>
<evidence type="ECO:0000256" key="10">
    <source>
        <dbReference type="ARBA" id="ARBA00023027"/>
    </source>
</evidence>
<dbReference type="SUPFAM" id="SSF53613">
    <property type="entry name" value="Ribokinase-like"/>
    <property type="match status" value="1"/>
</dbReference>
<comment type="cofactor">
    <cofactor evidence="18 19">
        <name>K(+)</name>
        <dbReference type="ChEBI" id="CHEBI:29103"/>
    </cofactor>
    <text evidence="18 19">Binds 1 potassium ion per subunit.</text>
</comment>
<evidence type="ECO:0000259" key="21">
    <source>
        <dbReference type="PROSITE" id="PS51383"/>
    </source>
</evidence>
<dbReference type="InterPro" id="IPR000631">
    <property type="entry name" value="CARKD"/>
</dbReference>
<comment type="function">
    <text evidence="18">Catalyzes the epimerization of the S- and R-forms of NAD(P)HX, a damaged form of NAD(P)H that is a result of enzymatic or heat-dependent hydration. This is a prerequisite for the S-specific NAD(P)H-hydrate dehydratase to allow the repair of both epimers of NAD(P)HX.</text>
</comment>
<dbReference type="GO" id="GO:0005524">
    <property type="term" value="F:ATP binding"/>
    <property type="evidence" value="ECO:0007669"/>
    <property type="project" value="UniProtKB-UniRule"/>
</dbReference>
<keyword evidence="11 18" id="KW-0413">Isomerase</keyword>
<keyword evidence="10 17" id="KW-0520">NAD</keyword>
<feature type="binding site" evidence="17">
    <location>
        <position position="420"/>
    </location>
    <ligand>
        <name>(6S)-NADPHX</name>
        <dbReference type="ChEBI" id="CHEBI:64076"/>
    </ligand>
</feature>
<dbReference type="AlphaFoldDB" id="A0A4Q1KQG1"/>
<keyword evidence="9 18" id="KW-0630">Potassium</keyword>
<dbReference type="PIRSF" id="PIRSF017184">
    <property type="entry name" value="Nnr"/>
    <property type="match status" value="1"/>
</dbReference>
<dbReference type="Gene3D" id="3.40.50.10260">
    <property type="entry name" value="YjeF N-terminal domain"/>
    <property type="match status" value="1"/>
</dbReference>
<dbReference type="EMBL" id="SDJR01000002">
    <property type="protein sequence ID" value="RXR27409.1"/>
    <property type="molecule type" value="Genomic_DNA"/>
</dbReference>
<feature type="binding site" evidence="17">
    <location>
        <position position="294"/>
    </location>
    <ligand>
        <name>(6S)-NADPHX</name>
        <dbReference type="ChEBI" id="CHEBI:64076"/>
    </ligand>
</feature>
<dbReference type="InterPro" id="IPR029056">
    <property type="entry name" value="Ribokinase-like"/>
</dbReference>
<evidence type="ECO:0000313" key="25">
    <source>
        <dbReference type="Proteomes" id="UP000289805"/>
    </source>
</evidence>
<comment type="similarity">
    <text evidence="17">Belongs to the NnrD/CARKD family.</text>
</comment>
<keyword evidence="7 17" id="KW-0067">ATP-binding</keyword>
<protein>
    <recommendedName>
        <fullName evidence="19">Bifunctional NAD(P)H-hydrate repair enzyme</fullName>
    </recommendedName>
    <alternativeName>
        <fullName evidence="19">Nicotinamide nucleotide repair protein</fullName>
    </alternativeName>
    <domain>
        <recommendedName>
            <fullName evidence="19">ADP-dependent (S)-NAD(P)H-hydrate dehydratase</fullName>
            <ecNumber evidence="19">4.2.1.136</ecNumber>
        </recommendedName>
        <alternativeName>
            <fullName evidence="19">ADP-dependent NAD(P)HX dehydratase</fullName>
        </alternativeName>
    </domain>
    <domain>
        <recommendedName>
            <fullName evidence="19">NAD(P)H-hydrate epimerase</fullName>
            <ecNumber evidence="19">5.1.99.6</ecNumber>
        </recommendedName>
    </domain>
</protein>
<comment type="function">
    <text evidence="17">Catalyzes the dehydration of the S-form of NAD(P)HX at the expense of ADP, which is converted to AMP. Together with NAD(P)HX epimerase, which catalyzes the epimerization of the S- and R-forms, the enzyme allows the repair of both epimers of NAD(P)HX, a damaged form of NAD(P)H that is a result of enzymatic or heat-dependent hydration.</text>
</comment>
<comment type="caution">
    <text evidence="18">Lacks conserved residue(s) required for the propagation of feature annotation.</text>
</comment>
<dbReference type="InterPro" id="IPR030677">
    <property type="entry name" value="Nnr"/>
</dbReference>
<dbReference type="Gene3D" id="3.40.1190.20">
    <property type="match status" value="1"/>
</dbReference>
<dbReference type="GO" id="GO:0046496">
    <property type="term" value="P:nicotinamide nucleotide metabolic process"/>
    <property type="evidence" value="ECO:0007669"/>
    <property type="project" value="UniProtKB-UniRule"/>
</dbReference>
<feature type="binding site" evidence="18">
    <location>
        <position position="72"/>
    </location>
    <ligand>
        <name>K(+)</name>
        <dbReference type="ChEBI" id="CHEBI:29103"/>
    </ligand>
</feature>
<dbReference type="STRING" id="1713.GCA_000718325_02392"/>
<evidence type="ECO:0000256" key="11">
    <source>
        <dbReference type="ARBA" id="ARBA00023235"/>
    </source>
</evidence>
<evidence type="ECO:0000256" key="2">
    <source>
        <dbReference type="ARBA" id="ARBA00000909"/>
    </source>
</evidence>
<dbReference type="CDD" id="cd01171">
    <property type="entry name" value="YXKO-related"/>
    <property type="match status" value="1"/>
</dbReference>
<evidence type="ECO:0000256" key="16">
    <source>
        <dbReference type="ARBA" id="ARBA00049209"/>
    </source>
</evidence>
<comment type="subunit">
    <text evidence="17">Homotetramer.</text>
</comment>
<dbReference type="RefSeq" id="WP_030151900.1">
    <property type="nucleotide sequence ID" value="NZ_JOFV01000010.1"/>
</dbReference>
<evidence type="ECO:0000256" key="18">
    <source>
        <dbReference type="HAMAP-Rule" id="MF_01966"/>
    </source>
</evidence>
<dbReference type="GO" id="GO:0052856">
    <property type="term" value="F:NAD(P)HX epimerase activity"/>
    <property type="evidence" value="ECO:0007669"/>
    <property type="project" value="UniProtKB-UniRule"/>
</dbReference>
<accession>A0A4Q1KQG1</accession>
<comment type="cofactor">
    <cofactor evidence="17">
        <name>Mg(2+)</name>
        <dbReference type="ChEBI" id="CHEBI:18420"/>
    </cofactor>
</comment>
<evidence type="ECO:0000256" key="19">
    <source>
        <dbReference type="PIRNR" id="PIRNR017184"/>
    </source>
</evidence>
<feature type="domain" description="YjeF C-terminal" evidence="21">
    <location>
        <begin position="259"/>
        <end position="555"/>
    </location>
</feature>
<name>A0A4Q1KQG1_9CELL</name>
<feature type="binding site" evidence="18">
    <location>
        <position position="139"/>
    </location>
    <ligand>
        <name>K(+)</name>
        <dbReference type="ChEBI" id="CHEBI:29103"/>
    </ligand>
</feature>
<sequence>MIEAFTAAQVRAAEEPLLARGVPLMERAAFALATVVAQDLRRGPRGWTPDGAERPRRVTGRRVVLLVGSGNNGGDALFAGAYLARRGVAVEAVCTSEHPHTEGLAALRRAGGRAIDLAAGRGPWSQAVDTVLAADVVVDGLVGIGATGALRGVAGELVAALVDERSRRSRGQAPGGGAGEGFPWVVAVDAPSGIGVDDGSVPGPVLPADRTVTFGALKPGLLLPPATHRAGVVTLVDVGLEDVGGAGSGAPGPRVRRLERGDVARLWPVPGPTDHKYTRGVLGVVAGTPTFPGAAVLAVTAAVRAGAGMVRYRGPDDVARVVVSARPEAVPAEGRVQAWALGSGIPAAQERPTAREGDGEGGRGRSADAGQHERVRRALAVACGVLAQDGAGPRVPAVVDAGALSLLPDRCLPSVVLTPHAGELATLLSARGEDVEREEVEAEPLRWACRAHDLTGATVLLKGAATVVVGPDGVWSQADGSAWLATAGAGDVLTGLLGALLAAYGGRVVQEPGLAAELAAAAATVHGWAGDRANSGGPVAALDVAEALPGVIANLLAEGDARPRRG</sequence>
<dbReference type="HAMAP" id="MF_01966">
    <property type="entry name" value="NADHX_epimerase"/>
    <property type="match status" value="1"/>
</dbReference>
<dbReference type="HAMAP" id="MF_01965">
    <property type="entry name" value="NADHX_dehydratase"/>
    <property type="match status" value="1"/>
</dbReference>
<feature type="binding site" evidence="18">
    <location>
        <position position="189"/>
    </location>
    <ligand>
        <name>(6S)-NADPHX</name>
        <dbReference type="ChEBI" id="CHEBI:64076"/>
    </ligand>
</feature>
<keyword evidence="5 18" id="KW-0479">Metal-binding</keyword>
<evidence type="ECO:0000256" key="7">
    <source>
        <dbReference type="ARBA" id="ARBA00022840"/>
    </source>
</evidence>
<evidence type="ECO:0000259" key="22">
    <source>
        <dbReference type="PROSITE" id="PS51385"/>
    </source>
</evidence>
<feature type="domain" description="YjeF N-terminal" evidence="22">
    <location>
        <begin position="5"/>
        <end position="246"/>
    </location>
</feature>
<evidence type="ECO:0000256" key="17">
    <source>
        <dbReference type="HAMAP-Rule" id="MF_01965"/>
    </source>
</evidence>
<dbReference type="GO" id="GO:0052855">
    <property type="term" value="F:ADP-dependent NAD(P)H-hydrate dehydratase activity"/>
    <property type="evidence" value="ECO:0007669"/>
    <property type="project" value="UniProtKB-UniRule"/>
</dbReference>
<dbReference type="Proteomes" id="UP000290517">
    <property type="component" value="Unassembled WGS sequence"/>
</dbReference>
<evidence type="ECO:0000256" key="12">
    <source>
        <dbReference type="ARBA" id="ARBA00023239"/>
    </source>
</evidence>
<keyword evidence="12 17" id="KW-0456">Lyase</keyword>
<dbReference type="Proteomes" id="UP000289805">
    <property type="component" value="Unassembled WGS sequence"/>
</dbReference>
<feature type="binding site" evidence="18">
    <location>
        <begin position="143"/>
        <end position="149"/>
    </location>
    <ligand>
        <name>(6S)-NADPHX</name>
        <dbReference type="ChEBI" id="CHEBI:64076"/>
    </ligand>
</feature>
<gene>
    <name evidence="17" type="primary">nnrD</name>
    <name evidence="18" type="synonym">nnrE</name>
    <name evidence="23" type="ORF">EQW73_03005</name>
    <name evidence="24" type="ORF">EQW78_14840</name>
</gene>
<dbReference type="EC" id="4.2.1.136" evidence="19"/>
<evidence type="ECO:0000256" key="6">
    <source>
        <dbReference type="ARBA" id="ARBA00022741"/>
    </source>
</evidence>
<organism evidence="24 25">
    <name type="scientific">Oerskovia turbata</name>
    <dbReference type="NCBI Taxonomy" id="1713"/>
    <lineage>
        <taxon>Bacteria</taxon>
        <taxon>Bacillati</taxon>
        <taxon>Actinomycetota</taxon>
        <taxon>Actinomycetes</taxon>
        <taxon>Micrococcales</taxon>
        <taxon>Cellulomonadaceae</taxon>
        <taxon>Oerskovia</taxon>
    </lineage>
</organism>
<keyword evidence="13" id="KW-0511">Multifunctional enzyme</keyword>
<feature type="binding site" evidence="17">
    <location>
        <begin position="462"/>
        <end position="466"/>
    </location>
    <ligand>
        <name>AMP</name>
        <dbReference type="ChEBI" id="CHEBI:456215"/>
    </ligand>
</feature>
<feature type="binding site" evidence="18">
    <location>
        <begin position="71"/>
        <end position="75"/>
    </location>
    <ligand>
        <name>(6S)-NADPHX</name>
        <dbReference type="ChEBI" id="CHEBI:64076"/>
    </ligand>
</feature>
<comment type="catalytic activity">
    <reaction evidence="15 17 19">
        <text>(6S)-NADHX + ADP = AMP + phosphate + NADH + H(+)</text>
        <dbReference type="Rhea" id="RHEA:32223"/>
        <dbReference type="ChEBI" id="CHEBI:15378"/>
        <dbReference type="ChEBI" id="CHEBI:43474"/>
        <dbReference type="ChEBI" id="CHEBI:57945"/>
        <dbReference type="ChEBI" id="CHEBI:64074"/>
        <dbReference type="ChEBI" id="CHEBI:456215"/>
        <dbReference type="ChEBI" id="CHEBI:456216"/>
        <dbReference type="EC" id="4.2.1.136"/>
    </reaction>
</comment>
<evidence type="ECO:0000256" key="14">
    <source>
        <dbReference type="ARBA" id="ARBA00025153"/>
    </source>
</evidence>
<evidence type="ECO:0000313" key="26">
    <source>
        <dbReference type="Proteomes" id="UP000290517"/>
    </source>
</evidence>
<evidence type="ECO:0000313" key="24">
    <source>
        <dbReference type="EMBL" id="RXR32363.1"/>
    </source>
</evidence>
<dbReference type="GO" id="GO:0046872">
    <property type="term" value="F:metal ion binding"/>
    <property type="evidence" value="ECO:0007669"/>
    <property type="project" value="UniProtKB-UniRule"/>
</dbReference>
<dbReference type="EC" id="5.1.99.6" evidence="19"/>
<dbReference type="PROSITE" id="PS01050">
    <property type="entry name" value="YJEF_C_2"/>
    <property type="match status" value="1"/>
</dbReference>
<evidence type="ECO:0000256" key="1">
    <source>
        <dbReference type="ARBA" id="ARBA00000013"/>
    </source>
</evidence>
<feature type="binding site" evidence="17">
    <location>
        <position position="491"/>
    </location>
    <ligand>
        <name>(6S)-NADPHX</name>
        <dbReference type="ChEBI" id="CHEBI:64076"/>
    </ligand>
</feature>
<dbReference type="PANTHER" id="PTHR12592:SF0">
    <property type="entry name" value="ATP-DEPENDENT (S)-NAD(P)H-HYDRATE DEHYDRATASE"/>
    <property type="match status" value="1"/>
</dbReference>
<dbReference type="InterPro" id="IPR004443">
    <property type="entry name" value="YjeF_N_dom"/>
</dbReference>
<evidence type="ECO:0000256" key="15">
    <source>
        <dbReference type="ARBA" id="ARBA00048238"/>
    </source>
</evidence>